<dbReference type="CDD" id="cd06414">
    <property type="entry name" value="GH25_LytC-like"/>
    <property type="match status" value="1"/>
</dbReference>
<dbReference type="PANTHER" id="PTHR34135">
    <property type="entry name" value="LYSOZYME"/>
    <property type="match status" value="1"/>
</dbReference>
<dbReference type="PANTHER" id="PTHR34135:SF2">
    <property type="entry name" value="LYSOZYME"/>
    <property type="match status" value="1"/>
</dbReference>
<evidence type="ECO:0000313" key="4">
    <source>
        <dbReference type="Proteomes" id="UP001546774"/>
    </source>
</evidence>
<sequence>MSRYSVIDVSKHNGVIDWDTTKENVDGVIIRVGHGNDSTSQDDPQAIRNMEECERLGIPYGVYLYSYALNNAEAESEAAHALRMVEGYNPVLGVWFDMEDADGYKEKHGFNPYDNRQEITDFCKIFCDRVSEAGYKTGVYASKNYWDSVIYADQLSDYEVWLAHWGISEPSMDCLLWQYTSDGEVAGVPSSRVDMNYWYGELPEVDGGSDSDSNSGDCGGDEEDTEDGGYSYSVGNTVNYDTIYVSSTSEEALKPTYTTGTITRVVDGARNPYLIDDGTGWINDDCIAGGGSDDSDDSEESSDCGGISVGDTVRFNGDTDYNGTAIKAWHNDSGYEVTQLDGDRAVLSFNGAVFAAVNVSDCELI</sequence>
<reference evidence="3" key="1">
    <citation type="submission" date="2024-03" db="EMBL/GenBank/DDBJ databases">
        <title>Human intestinal bacterial collection.</title>
        <authorList>
            <person name="Pauvert C."/>
            <person name="Hitch T.C.A."/>
            <person name="Clavel T."/>
        </authorList>
    </citation>
    <scope>NUCLEOTIDE SEQUENCE [LARGE SCALE GENOMIC DNA]</scope>
    <source>
        <strain evidence="3">CLA-AA-H89B</strain>
    </source>
</reference>
<dbReference type="InterPro" id="IPR002053">
    <property type="entry name" value="Glyco_hydro_25"/>
</dbReference>
<dbReference type="GO" id="GO:0016787">
    <property type="term" value="F:hydrolase activity"/>
    <property type="evidence" value="ECO:0007669"/>
    <property type="project" value="UniProtKB-KW"/>
</dbReference>
<dbReference type="EMBL" id="JBBMFS010000001">
    <property type="protein sequence ID" value="MEQ2553657.1"/>
    <property type="molecule type" value="Genomic_DNA"/>
</dbReference>
<feature type="region of interest" description="Disordered" evidence="2">
    <location>
        <begin position="288"/>
        <end position="309"/>
    </location>
</feature>
<keyword evidence="3" id="KW-0378">Hydrolase</keyword>
<evidence type="ECO:0000256" key="2">
    <source>
        <dbReference type="SAM" id="MobiDB-lite"/>
    </source>
</evidence>
<dbReference type="Pfam" id="PF01183">
    <property type="entry name" value="Glyco_hydro_25"/>
    <property type="match status" value="1"/>
</dbReference>
<dbReference type="PROSITE" id="PS51904">
    <property type="entry name" value="GLYCOSYL_HYDROL_F25_2"/>
    <property type="match status" value="1"/>
</dbReference>
<dbReference type="Gene3D" id="3.20.20.80">
    <property type="entry name" value="Glycosidases"/>
    <property type="match status" value="1"/>
</dbReference>
<dbReference type="Proteomes" id="UP001546774">
    <property type="component" value="Unassembled WGS sequence"/>
</dbReference>
<comment type="caution">
    <text evidence="3">The sequence shown here is derived from an EMBL/GenBank/DDBJ whole genome shotgun (WGS) entry which is preliminary data.</text>
</comment>
<organism evidence="3 4">
    <name type="scientific">Lachnospira intestinalis</name>
    <dbReference type="NCBI Taxonomy" id="3133158"/>
    <lineage>
        <taxon>Bacteria</taxon>
        <taxon>Bacillati</taxon>
        <taxon>Bacillota</taxon>
        <taxon>Clostridia</taxon>
        <taxon>Lachnospirales</taxon>
        <taxon>Lachnospiraceae</taxon>
        <taxon>Lachnospira</taxon>
    </lineage>
</organism>
<comment type="similarity">
    <text evidence="1">Belongs to the glycosyl hydrolase 25 family.</text>
</comment>
<name>A0ABV1H398_9FIRM</name>
<keyword evidence="4" id="KW-1185">Reference proteome</keyword>
<gene>
    <name evidence="3" type="ORF">WMO37_01325</name>
</gene>
<accession>A0ABV1H398</accession>
<proteinExistence type="inferred from homology"/>
<dbReference type="InterPro" id="IPR017853">
    <property type="entry name" value="GH"/>
</dbReference>
<feature type="region of interest" description="Disordered" evidence="2">
    <location>
        <begin position="204"/>
        <end position="232"/>
    </location>
</feature>
<evidence type="ECO:0000313" key="3">
    <source>
        <dbReference type="EMBL" id="MEQ2553657.1"/>
    </source>
</evidence>
<evidence type="ECO:0000256" key="1">
    <source>
        <dbReference type="ARBA" id="ARBA00010646"/>
    </source>
</evidence>
<protein>
    <submittedName>
        <fullName evidence="3">Glycoside hydrolase family 25 protein</fullName>
    </submittedName>
</protein>
<feature type="compositionally biased region" description="Acidic residues" evidence="2">
    <location>
        <begin position="293"/>
        <end position="302"/>
    </location>
</feature>
<dbReference type="SUPFAM" id="SSF51445">
    <property type="entry name" value="(Trans)glycosidases"/>
    <property type="match status" value="1"/>
</dbReference>